<gene>
    <name evidence="3" type="ORF">NAF29_12270</name>
</gene>
<keyword evidence="2" id="KW-0535">Nitrogen fixation</keyword>
<comment type="caution">
    <text evidence="3">The sequence shown here is derived from an EMBL/GenBank/DDBJ whole genome shotgun (WGS) entry which is preliminary data.</text>
</comment>
<dbReference type="EMBL" id="JAMQGP010000006">
    <property type="protein sequence ID" value="MCM2680438.1"/>
    <property type="molecule type" value="Genomic_DNA"/>
</dbReference>
<dbReference type="Pfam" id="PF04319">
    <property type="entry name" value="NifZ"/>
    <property type="match status" value="1"/>
</dbReference>
<dbReference type="RefSeq" id="WP_251261874.1">
    <property type="nucleotide sequence ID" value="NZ_JAMQGP010000006.1"/>
</dbReference>
<dbReference type="GO" id="GO:0009399">
    <property type="term" value="P:nitrogen fixation"/>
    <property type="evidence" value="ECO:0007669"/>
    <property type="project" value="InterPro"/>
</dbReference>
<sequence length="145" mass="16117">MQLPKYEYGAKVRLVKNIRSDGTVENAAKGVLLMRRGTAGYVRQSGFFQQDTIVYQVHFIEQNTLIGCKESELISALEPWVDNQFEYGDSARLNLSLSMGGQVIAEKNDLVSVLGVNREDVSAICYRIQVNGQDVDVPERALASC</sequence>
<evidence type="ECO:0000313" key="3">
    <source>
        <dbReference type="EMBL" id="MCM2680438.1"/>
    </source>
</evidence>
<reference evidence="3 4" key="1">
    <citation type="journal article" date="2013" name="Antonie Van Leeuwenhoek">
        <title>Echinimonas agarilytica gen. nov., sp. nov., a new gammaproteobacterium isolated from the sea urchin Strongylocentrotus intermedius.</title>
        <authorList>
            <person name="Nedashkovskaya O.I."/>
            <person name="Stenkova A.M."/>
            <person name="Zhukova N.V."/>
            <person name="Van Trappen S."/>
            <person name="Lee J.S."/>
            <person name="Kim S.B."/>
        </authorList>
    </citation>
    <scope>NUCLEOTIDE SEQUENCE [LARGE SCALE GENOMIC DNA]</scope>
    <source>
        <strain evidence="3 4">KMM 6351</strain>
    </source>
</reference>
<dbReference type="AlphaFoldDB" id="A0AA42B8E4"/>
<evidence type="ECO:0000256" key="2">
    <source>
        <dbReference type="ARBA" id="ARBA00023231"/>
    </source>
</evidence>
<protein>
    <submittedName>
        <fullName evidence="3">Nitrogen fixation protein NifZ</fullName>
    </submittedName>
</protein>
<dbReference type="Proteomes" id="UP001165393">
    <property type="component" value="Unassembled WGS sequence"/>
</dbReference>
<evidence type="ECO:0000313" key="4">
    <source>
        <dbReference type="Proteomes" id="UP001165393"/>
    </source>
</evidence>
<name>A0AA42B8E4_9GAMM</name>
<proteinExistence type="inferred from homology"/>
<organism evidence="3 4">
    <name type="scientific">Echinimonas agarilytica</name>
    <dbReference type="NCBI Taxonomy" id="1215918"/>
    <lineage>
        <taxon>Bacteria</taxon>
        <taxon>Pseudomonadati</taxon>
        <taxon>Pseudomonadota</taxon>
        <taxon>Gammaproteobacteria</taxon>
        <taxon>Alteromonadales</taxon>
        <taxon>Echinimonadaceae</taxon>
        <taxon>Echinimonas</taxon>
    </lineage>
</organism>
<comment type="similarity">
    <text evidence="1">Belongs to the NifZ family.</text>
</comment>
<keyword evidence="4" id="KW-1185">Reference proteome</keyword>
<accession>A0AA42B8E4</accession>
<dbReference type="InterPro" id="IPR007415">
    <property type="entry name" value="Nitrogenase_MoFe_mat_NifZ"/>
</dbReference>
<evidence type="ECO:0000256" key="1">
    <source>
        <dbReference type="ARBA" id="ARBA00008027"/>
    </source>
</evidence>